<accession>A0A1I7FN78</accession>
<evidence type="ECO:0000313" key="2">
    <source>
        <dbReference type="Proteomes" id="UP000183508"/>
    </source>
</evidence>
<protein>
    <submittedName>
        <fullName evidence="1">Uncharacterized protein</fullName>
    </submittedName>
</protein>
<gene>
    <name evidence="1" type="ORF">SAMN05421543_101356</name>
</gene>
<proteinExistence type="predicted"/>
<organism evidence="1 2">
    <name type="scientific">Alicyclobacillus macrosporangiidus</name>
    <dbReference type="NCBI Taxonomy" id="392015"/>
    <lineage>
        <taxon>Bacteria</taxon>
        <taxon>Bacillati</taxon>
        <taxon>Bacillota</taxon>
        <taxon>Bacilli</taxon>
        <taxon>Bacillales</taxon>
        <taxon>Alicyclobacillaceae</taxon>
        <taxon>Alicyclobacillus</taxon>
    </lineage>
</organism>
<evidence type="ECO:0000313" key="1">
    <source>
        <dbReference type="EMBL" id="SFU37672.1"/>
    </source>
</evidence>
<dbReference type="AlphaFoldDB" id="A0A1I7FN78"/>
<reference evidence="2" key="1">
    <citation type="submission" date="2016-10" db="EMBL/GenBank/DDBJ databases">
        <authorList>
            <person name="Varghese N."/>
        </authorList>
    </citation>
    <scope>NUCLEOTIDE SEQUENCE [LARGE SCALE GENOMIC DNA]</scope>
    <source>
        <strain evidence="2">DSM 17980</strain>
    </source>
</reference>
<keyword evidence="2" id="KW-1185">Reference proteome</keyword>
<sequence>MHTFPETRLTGTGSVSFFADSVHLVENPILSDSVSYPSASHHPGTLHPPIAVSASSNANPQVYPQPYPTTRALLNSPHP</sequence>
<dbReference type="STRING" id="392015.SAMN05421543_101356"/>
<name>A0A1I7FN78_9BACL</name>
<dbReference type="EMBL" id="FPBV01000001">
    <property type="protein sequence ID" value="SFU37672.1"/>
    <property type="molecule type" value="Genomic_DNA"/>
</dbReference>
<dbReference type="Proteomes" id="UP000183508">
    <property type="component" value="Unassembled WGS sequence"/>
</dbReference>